<reference evidence="4 5" key="1">
    <citation type="journal article" date="2024" name="Nat. Commun.">
        <title>Phylogenomics reveals the evolutionary origins of lichenization in chlorophyte algae.</title>
        <authorList>
            <person name="Puginier C."/>
            <person name="Libourel C."/>
            <person name="Otte J."/>
            <person name="Skaloud P."/>
            <person name="Haon M."/>
            <person name="Grisel S."/>
            <person name="Petersen M."/>
            <person name="Berrin J.G."/>
            <person name="Delaux P.M."/>
            <person name="Dal Grande F."/>
            <person name="Keller J."/>
        </authorList>
    </citation>
    <scope>NUCLEOTIDE SEQUENCE [LARGE SCALE GENOMIC DNA]</scope>
    <source>
        <strain evidence="4 5">SAG 216-7</strain>
    </source>
</reference>
<evidence type="ECO:0000256" key="3">
    <source>
        <dbReference type="ARBA" id="ARBA00038493"/>
    </source>
</evidence>
<sequence length="198" mass="21673">MASIRGGPIPIDPASVAPQNLKTHTVKLFLADPEAQRLMLHSLPVALVDPQDYGAIFISGGHGIAWDGPFNKELRRLVEETYATGKIIAAVDHGPAALVHARNIRLGDPREGMPLLFRKDVTGFSNTEEEAIKRAALVPFLLEDRIREVDGIYVHALRDFDPYAVRTGQIITGENWQSSKATADLVVDALSFGVRNMP</sequence>
<gene>
    <name evidence="4" type="ORF">WJX75_003575</name>
</gene>
<keyword evidence="5" id="KW-1185">Reference proteome</keyword>
<evidence type="ECO:0000313" key="4">
    <source>
        <dbReference type="EMBL" id="KAK9916514.1"/>
    </source>
</evidence>
<dbReference type="Proteomes" id="UP001491310">
    <property type="component" value="Unassembled WGS sequence"/>
</dbReference>
<evidence type="ECO:0000313" key="5">
    <source>
        <dbReference type="Proteomes" id="UP001491310"/>
    </source>
</evidence>
<protein>
    <recommendedName>
        <fullName evidence="6">Class I glutamine amidotransferase-like protein</fullName>
    </recommendedName>
</protein>
<evidence type="ECO:0008006" key="6">
    <source>
        <dbReference type="Google" id="ProtNLM"/>
    </source>
</evidence>
<keyword evidence="1" id="KW-0346">Stress response</keyword>
<proteinExistence type="inferred from homology"/>
<accession>A0ABR2YY25</accession>
<comment type="similarity">
    <text evidence="3">Belongs to the peptidase C56 family. HSP31-like subfamily.</text>
</comment>
<evidence type="ECO:0000256" key="2">
    <source>
        <dbReference type="ARBA" id="ARBA00023239"/>
    </source>
</evidence>
<dbReference type="PANTHER" id="PTHR48094">
    <property type="entry name" value="PROTEIN/NUCLEIC ACID DEGLYCASE DJ-1-RELATED"/>
    <property type="match status" value="1"/>
</dbReference>
<comment type="caution">
    <text evidence="4">The sequence shown here is derived from an EMBL/GenBank/DDBJ whole genome shotgun (WGS) entry which is preliminary data.</text>
</comment>
<dbReference type="EMBL" id="JALJOT010000003">
    <property type="protein sequence ID" value="KAK9916514.1"/>
    <property type="molecule type" value="Genomic_DNA"/>
</dbReference>
<name>A0ABR2YY25_9CHLO</name>
<organism evidence="4 5">
    <name type="scientific">Coccomyxa subellipsoidea</name>
    <dbReference type="NCBI Taxonomy" id="248742"/>
    <lineage>
        <taxon>Eukaryota</taxon>
        <taxon>Viridiplantae</taxon>
        <taxon>Chlorophyta</taxon>
        <taxon>core chlorophytes</taxon>
        <taxon>Trebouxiophyceae</taxon>
        <taxon>Trebouxiophyceae incertae sedis</taxon>
        <taxon>Coccomyxaceae</taxon>
        <taxon>Coccomyxa</taxon>
    </lineage>
</organism>
<keyword evidence="2" id="KW-0456">Lyase</keyword>
<dbReference type="CDD" id="cd03141">
    <property type="entry name" value="GATase1_Hsp31_like"/>
    <property type="match status" value="1"/>
</dbReference>
<dbReference type="InterPro" id="IPR050325">
    <property type="entry name" value="Prot/Nucl_acid_deglycase"/>
</dbReference>
<dbReference type="Gene3D" id="3.40.50.880">
    <property type="match status" value="1"/>
</dbReference>
<evidence type="ECO:0000256" key="1">
    <source>
        <dbReference type="ARBA" id="ARBA00023016"/>
    </source>
</evidence>
<dbReference type="PANTHER" id="PTHR48094:SF11">
    <property type="entry name" value="GLUTATHIONE-INDEPENDENT GLYOXALASE HSP31-RELATED"/>
    <property type="match status" value="1"/>
</dbReference>
<dbReference type="SUPFAM" id="SSF52317">
    <property type="entry name" value="Class I glutamine amidotransferase-like"/>
    <property type="match status" value="1"/>
</dbReference>
<dbReference type="InterPro" id="IPR029062">
    <property type="entry name" value="Class_I_gatase-like"/>
</dbReference>